<gene>
    <name evidence="1" type="ORF">ElyMa_002765800</name>
</gene>
<dbReference type="EMBL" id="BMAT01005679">
    <property type="protein sequence ID" value="GFR98271.1"/>
    <property type="molecule type" value="Genomic_DNA"/>
</dbReference>
<dbReference type="InterPro" id="IPR036691">
    <property type="entry name" value="Endo/exonu/phosph_ase_sf"/>
</dbReference>
<organism evidence="1 2">
    <name type="scientific">Elysia marginata</name>
    <dbReference type="NCBI Taxonomy" id="1093978"/>
    <lineage>
        <taxon>Eukaryota</taxon>
        <taxon>Metazoa</taxon>
        <taxon>Spiralia</taxon>
        <taxon>Lophotrochozoa</taxon>
        <taxon>Mollusca</taxon>
        <taxon>Gastropoda</taxon>
        <taxon>Heterobranchia</taxon>
        <taxon>Euthyneura</taxon>
        <taxon>Panpulmonata</taxon>
        <taxon>Sacoglossa</taxon>
        <taxon>Placobranchoidea</taxon>
        <taxon>Plakobranchidae</taxon>
        <taxon>Elysia</taxon>
    </lineage>
</organism>
<dbReference type="SUPFAM" id="SSF56219">
    <property type="entry name" value="DNase I-like"/>
    <property type="match status" value="1"/>
</dbReference>
<dbReference type="PANTHER" id="PTHR47510">
    <property type="entry name" value="REVERSE TRANSCRIPTASE DOMAIN-CONTAINING PROTEIN"/>
    <property type="match status" value="1"/>
</dbReference>
<proteinExistence type="predicted"/>
<dbReference type="Proteomes" id="UP000762676">
    <property type="component" value="Unassembled WGS sequence"/>
</dbReference>
<keyword evidence="2" id="KW-1185">Reference proteome</keyword>
<reference evidence="1 2" key="1">
    <citation type="journal article" date="2021" name="Elife">
        <title>Chloroplast acquisition without the gene transfer in kleptoplastic sea slugs, Plakobranchus ocellatus.</title>
        <authorList>
            <person name="Maeda T."/>
            <person name="Takahashi S."/>
            <person name="Yoshida T."/>
            <person name="Shimamura S."/>
            <person name="Takaki Y."/>
            <person name="Nagai Y."/>
            <person name="Toyoda A."/>
            <person name="Suzuki Y."/>
            <person name="Arimoto A."/>
            <person name="Ishii H."/>
            <person name="Satoh N."/>
            <person name="Nishiyama T."/>
            <person name="Hasebe M."/>
            <person name="Maruyama T."/>
            <person name="Minagawa J."/>
            <person name="Obokata J."/>
            <person name="Shigenobu S."/>
        </authorList>
    </citation>
    <scope>NUCLEOTIDE SEQUENCE [LARGE SCALE GENOMIC DNA]</scope>
</reference>
<evidence type="ECO:0000313" key="2">
    <source>
        <dbReference type="Proteomes" id="UP000762676"/>
    </source>
</evidence>
<sequence>MSKAVFFVPEENLVILIGMFLQNESVYIHPQANNQEALNDLRTTITNNKNRDPDTLSIISGDFNQANLTTVLPDYYQNVTCPTRGKNTLDHCYCKIKQAYRSFERSGLGNSDHSCVLLLPRYKQKVKSSQPQTVTLWTQSGVEKLQDCLETTHWDAFLSADTTIDDFTDTICSYIKFCEELCLPTKQIKRYPNSKVWFNNEVRQKIKDKDIAYRNKNNDPETFQTTKLELRNCIETSKKIQRDKLEAAFSAKDSKKLWAQMSLITQYKKERQSADSEDSSLPDKLNEFYARFDQENTSTPVPLPCDNHDPPFLVTEKETRRALTRLDMNKAAGPDNIKPRLLKTCSNQLASVFTFIFNWSLTTSTIPLSFKQSTIVPVPKKPSPETLNDYRPVALTSVIMKCFEKFIKMSIIICTETNLKNKRAALESWGCKAS</sequence>
<name>A0AAV4HNA8_9GAST</name>
<protein>
    <submittedName>
        <fullName evidence="1">ReO_6 protein</fullName>
    </submittedName>
</protein>
<comment type="caution">
    <text evidence="1">The sequence shown here is derived from an EMBL/GenBank/DDBJ whole genome shotgun (WGS) entry which is preliminary data.</text>
</comment>
<accession>A0AAV4HNA8</accession>
<dbReference type="AlphaFoldDB" id="A0AAV4HNA8"/>
<evidence type="ECO:0000313" key="1">
    <source>
        <dbReference type="EMBL" id="GFR98271.1"/>
    </source>
</evidence>
<dbReference type="PANTHER" id="PTHR47510:SF3">
    <property type="entry name" value="ENDO_EXONUCLEASE_PHOSPHATASE DOMAIN-CONTAINING PROTEIN"/>
    <property type="match status" value="1"/>
</dbReference>